<dbReference type="PRINTS" id="PR00081">
    <property type="entry name" value="GDHRDH"/>
</dbReference>
<dbReference type="SUPFAM" id="SSF51735">
    <property type="entry name" value="NAD(P)-binding Rossmann-fold domains"/>
    <property type="match status" value="1"/>
</dbReference>
<dbReference type="NCBIfam" id="NF047420">
    <property type="entry name" value="EF_P_mod_YmfI"/>
    <property type="match status" value="1"/>
</dbReference>
<dbReference type="InterPro" id="IPR050259">
    <property type="entry name" value="SDR"/>
</dbReference>
<reference evidence="2" key="1">
    <citation type="submission" date="2020-08" db="EMBL/GenBank/DDBJ databases">
        <title>Taxonomic study for Lactobacillus species isolated from hardwood bark.</title>
        <authorList>
            <person name="Tohno M."/>
            <person name="Tanizawa Y."/>
        </authorList>
    </citation>
    <scope>NUCLEOTIDE SEQUENCE</scope>
    <source>
        <strain evidence="2">B40</strain>
    </source>
</reference>
<dbReference type="GO" id="GO:0032787">
    <property type="term" value="P:monocarboxylic acid metabolic process"/>
    <property type="evidence" value="ECO:0007669"/>
    <property type="project" value="UniProtKB-ARBA"/>
</dbReference>
<dbReference type="EMBL" id="BMAY01000001">
    <property type="protein sequence ID" value="GFZ26198.1"/>
    <property type="molecule type" value="Genomic_DNA"/>
</dbReference>
<evidence type="ECO:0000313" key="2">
    <source>
        <dbReference type="EMBL" id="GFZ26198.1"/>
    </source>
</evidence>
<proteinExistence type="inferred from homology"/>
<comment type="similarity">
    <text evidence="1">Belongs to the short-chain dehydrogenases/reductases (SDR) family.</text>
</comment>
<dbReference type="InterPro" id="IPR020904">
    <property type="entry name" value="Sc_DH/Rdtase_CS"/>
</dbReference>
<evidence type="ECO:0000313" key="3">
    <source>
        <dbReference type="Proteomes" id="UP000677218"/>
    </source>
</evidence>
<comment type="caution">
    <text evidence="2">The sequence shown here is derived from an EMBL/GenBank/DDBJ whole genome shotgun (WGS) entry which is preliminary data.</text>
</comment>
<name>A0A916QH88_9LACO</name>
<dbReference type="AlphaFoldDB" id="A0A916QH88"/>
<dbReference type="CDD" id="cd05233">
    <property type="entry name" value="SDR_c"/>
    <property type="match status" value="1"/>
</dbReference>
<dbReference type="PANTHER" id="PTHR42879">
    <property type="entry name" value="3-OXOACYL-(ACYL-CARRIER-PROTEIN) REDUCTASE"/>
    <property type="match status" value="1"/>
</dbReference>
<dbReference type="Gene3D" id="3.40.50.720">
    <property type="entry name" value="NAD(P)-binding Rossmann-like Domain"/>
    <property type="match status" value="1"/>
</dbReference>
<protein>
    <submittedName>
        <fullName evidence="2">3-oxoacyl-ACP reductase</fullName>
    </submittedName>
</protein>
<evidence type="ECO:0000256" key="1">
    <source>
        <dbReference type="ARBA" id="ARBA00006484"/>
    </source>
</evidence>
<dbReference type="RefSeq" id="WP_212779911.1">
    <property type="nucleotide sequence ID" value="NZ_BMAY01000001.1"/>
</dbReference>
<accession>A0A916QH88</accession>
<organism evidence="2 3">
    <name type="scientific">Lactobacillus corticis</name>
    <dbReference type="NCBI Taxonomy" id="2201249"/>
    <lineage>
        <taxon>Bacteria</taxon>
        <taxon>Bacillati</taxon>
        <taxon>Bacillota</taxon>
        <taxon>Bacilli</taxon>
        <taxon>Lactobacillales</taxon>
        <taxon>Lactobacillaceae</taxon>
        <taxon>Lactobacillus</taxon>
    </lineage>
</organism>
<gene>
    <name evidence="2" type="primary">fabG_1</name>
    <name evidence="2" type="ORF">LCB40_00780</name>
</gene>
<dbReference type="PANTHER" id="PTHR42879:SF2">
    <property type="entry name" value="3-OXOACYL-[ACYL-CARRIER-PROTEIN] REDUCTASE FABG"/>
    <property type="match status" value="1"/>
</dbReference>
<keyword evidence="3" id="KW-1185">Reference proteome</keyword>
<sequence length="242" mass="25641">MRRAIVFGATGTIGSAICRQLAASGWSLYLHFNQHGERAQALAEELFDQYPEQDFLPIQLDLAASDSALTAFVAQLLPVNAAVFAHGITKYGLLGDQELAAIDQVLQVNLHAPIKLTKLLEKQLLARPHSRIVYLGSVYGGQGSAMETVYSASKAALSAFAQSYARETAASGLSVNVIAPGAVASAMNAIFSPAELAAVKAEIPAGRLAKGSDIAVWVDHLLAEDSDYLTGQTIYIAGGWLR</sequence>
<dbReference type="Pfam" id="PF00106">
    <property type="entry name" value="adh_short"/>
    <property type="match status" value="1"/>
</dbReference>
<dbReference type="InterPro" id="IPR036291">
    <property type="entry name" value="NAD(P)-bd_dom_sf"/>
</dbReference>
<dbReference type="InterPro" id="IPR002347">
    <property type="entry name" value="SDR_fam"/>
</dbReference>
<dbReference type="Proteomes" id="UP000677218">
    <property type="component" value="Unassembled WGS sequence"/>
</dbReference>
<dbReference type="PROSITE" id="PS00061">
    <property type="entry name" value="ADH_SHORT"/>
    <property type="match status" value="1"/>
</dbReference>